<evidence type="ECO:0000256" key="1">
    <source>
        <dbReference type="ARBA" id="ARBA00009437"/>
    </source>
</evidence>
<dbReference type="Pfam" id="PF03466">
    <property type="entry name" value="LysR_substrate"/>
    <property type="match status" value="1"/>
</dbReference>
<dbReference type="CDD" id="cd05466">
    <property type="entry name" value="PBP2_LTTR_substrate"/>
    <property type="match status" value="1"/>
</dbReference>
<dbReference type="PRINTS" id="PR00039">
    <property type="entry name" value="HTHLYSR"/>
</dbReference>
<dbReference type="PANTHER" id="PTHR30346:SF0">
    <property type="entry name" value="HCA OPERON TRANSCRIPTIONAL ACTIVATOR HCAR"/>
    <property type="match status" value="1"/>
</dbReference>
<dbReference type="EMBL" id="FNHZ01000002">
    <property type="protein sequence ID" value="SDM79444.1"/>
    <property type="molecule type" value="Genomic_DNA"/>
</dbReference>
<dbReference type="GO" id="GO:0003700">
    <property type="term" value="F:DNA-binding transcription factor activity"/>
    <property type="evidence" value="ECO:0007669"/>
    <property type="project" value="InterPro"/>
</dbReference>
<dbReference type="Gene3D" id="3.40.190.10">
    <property type="entry name" value="Periplasmic binding protein-like II"/>
    <property type="match status" value="2"/>
</dbReference>
<comment type="similarity">
    <text evidence="1">Belongs to the LysR transcriptional regulatory family.</text>
</comment>
<name>A0A1G9W4I3_9FIRM</name>
<evidence type="ECO:0000313" key="6">
    <source>
        <dbReference type="EMBL" id="SDM79444.1"/>
    </source>
</evidence>
<keyword evidence="4" id="KW-0804">Transcription</keyword>
<evidence type="ECO:0000259" key="5">
    <source>
        <dbReference type="PROSITE" id="PS50931"/>
    </source>
</evidence>
<dbReference type="Gene3D" id="1.10.10.10">
    <property type="entry name" value="Winged helix-like DNA-binding domain superfamily/Winged helix DNA-binding domain"/>
    <property type="match status" value="1"/>
</dbReference>
<keyword evidence="3 6" id="KW-0238">DNA-binding</keyword>
<keyword evidence="7" id="KW-1185">Reference proteome</keyword>
<dbReference type="Pfam" id="PF00126">
    <property type="entry name" value="HTH_1"/>
    <property type="match status" value="1"/>
</dbReference>
<evidence type="ECO:0000256" key="3">
    <source>
        <dbReference type="ARBA" id="ARBA00023125"/>
    </source>
</evidence>
<keyword evidence="2" id="KW-0805">Transcription regulation</keyword>
<protein>
    <submittedName>
        <fullName evidence="6">DNA-binding transcriptional regulator, LysR family</fullName>
    </submittedName>
</protein>
<accession>A0A1G9W4I3</accession>
<dbReference type="Proteomes" id="UP000187651">
    <property type="component" value="Unassembled WGS sequence"/>
</dbReference>
<reference evidence="7" key="1">
    <citation type="submission" date="2016-10" db="EMBL/GenBank/DDBJ databases">
        <authorList>
            <person name="Varghese N."/>
            <person name="Submissions S."/>
        </authorList>
    </citation>
    <scope>NUCLEOTIDE SEQUENCE [LARGE SCALE GENOMIC DNA]</scope>
    <source>
        <strain evidence="7">M83</strain>
    </source>
</reference>
<organism evidence="6 7">
    <name type="scientific">Lachnospira pectinoschiza</name>
    <dbReference type="NCBI Taxonomy" id="28052"/>
    <lineage>
        <taxon>Bacteria</taxon>
        <taxon>Bacillati</taxon>
        <taxon>Bacillota</taxon>
        <taxon>Clostridia</taxon>
        <taxon>Lachnospirales</taxon>
        <taxon>Lachnospiraceae</taxon>
        <taxon>Lachnospira</taxon>
    </lineage>
</organism>
<dbReference type="InterPro" id="IPR036388">
    <property type="entry name" value="WH-like_DNA-bd_sf"/>
</dbReference>
<dbReference type="InterPro" id="IPR005119">
    <property type="entry name" value="LysR_subst-bd"/>
</dbReference>
<dbReference type="AlphaFoldDB" id="A0A1G9W4I3"/>
<dbReference type="InterPro" id="IPR036390">
    <property type="entry name" value="WH_DNA-bd_sf"/>
</dbReference>
<dbReference type="SUPFAM" id="SSF46785">
    <property type="entry name" value="Winged helix' DNA-binding domain"/>
    <property type="match status" value="1"/>
</dbReference>
<proteinExistence type="inferred from homology"/>
<dbReference type="PANTHER" id="PTHR30346">
    <property type="entry name" value="TRANSCRIPTIONAL DUAL REGULATOR HCAR-RELATED"/>
    <property type="match status" value="1"/>
</dbReference>
<dbReference type="GO" id="GO:0032993">
    <property type="term" value="C:protein-DNA complex"/>
    <property type="evidence" value="ECO:0007669"/>
    <property type="project" value="TreeGrafter"/>
</dbReference>
<gene>
    <name evidence="6" type="ORF">SAMN05216544_1187</name>
</gene>
<evidence type="ECO:0000313" key="7">
    <source>
        <dbReference type="Proteomes" id="UP000187651"/>
    </source>
</evidence>
<dbReference type="GO" id="GO:0003677">
    <property type="term" value="F:DNA binding"/>
    <property type="evidence" value="ECO:0007669"/>
    <property type="project" value="UniProtKB-KW"/>
</dbReference>
<dbReference type="InterPro" id="IPR000847">
    <property type="entry name" value="LysR_HTH_N"/>
</dbReference>
<sequence length="296" mass="34122">MEGDFMHIDKLKYYIDLYECKNFTETAKKNFISQAALSQFISSLEKQFGLSLFDRSQTPIKPTAAGTSLYEESKILYKQYEYMLERMDRIKTESMPALRIAYSSPVDIQALLPIVSRFKESYPDAELKLNRITLKEADEYISKELCDLVVSFSTEFIENKHTKFKVLKEGRYMAVVGKGHDLFDKNVITTEELYKYPLIMLSKEVIGNLYDKMLERVKEDGFKPIIEKTVDDIESEMFSIITDGFIGFAPESQSLSDFGDSIKMIPIEGSSHKYCIAACYLKENKNQTLKAFLELI</sequence>
<evidence type="ECO:0000256" key="4">
    <source>
        <dbReference type="ARBA" id="ARBA00023163"/>
    </source>
</evidence>
<dbReference type="SUPFAM" id="SSF53850">
    <property type="entry name" value="Periplasmic binding protein-like II"/>
    <property type="match status" value="1"/>
</dbReference>
<dbReference type="PROSITE" id="PS50931">
    <property type="entry name" value="HTH_LYSR"/>
    <property type="match status" value="1"/>
</dbReference>
<feature type="domain" description="HTH lysR-type" evidence="5">
    <location>
        <begin position="6"/>
        <end position="63"/>
    </location>
</feature>
<evidence type="ECO:0000256" key="2">
    <source>
        <dbReference type="ARBA" id="ARBA00023015"/>
    </source>
</evidence>